<protein>
    <submittedName>
        <fullName evidence="2">Cell wall-binding repeat-containing protein</fullName>
    </submittedName>
</protein>
<dbReference type="Gene3D" id="3.40.50.12090">
    <property type="match status" value="1"/>
</dbReference>
<dbReference type="PANTHER" id="PTHR30032">
    <property type="entry name" value="N-ACETYLMURAMOYL-L-ALANINE AMIDASE-RELATED"/>
    <property type="match status" value="1"/>
</dbReference>
<reference evidence="2 3" key="1">
    <citation type="submission" date="2020-02" db="EMBL/GenBank/DDBJ databases">
        <title>Acidophilic actinobacteria isolated from forest soil.</title>
        <authorList>
            <person name="Golinska P."/>
        </authorList>
    </citation>
    <scope>NUCLEOTIDE SEQUENCE [LARGE SCALE GENOMIC DNA]</scope>
    <source>
        <strain evidence="2 3">NL8</strain>
    </source>
</reference>
<dbReference type="EMBL" id="JAAFYZ010000026">
    <property type="protein sequence ID" value="MBS2547334.1"/>
    <property type="molecule type" value="Genomic_DNA"/>
</dbReference>
<evidence type="ECO:0000313" key="3">
    <source>
        <dbReference type="Proteomes" id="UP000730482"/>
    </source>
</evidence>
<dbReference type="PANTHER" id="PTHR30032:SF8">
    <property type="entry name" value="GERMINATION-SPECIFIC N-ACETYLMURAMOYL-L-ALANINE AMIDASE"/>
    <property type="match status" value="1"/>
</dbReference>
<comment type="caution">
    <text evidence="2">The sequence shown here is derived from an EMBL/GenBank/DDBJ whole genome shotgun (WGS) entry which is preliminary data.</text>
</comment>
<sequence>MSSKFSRKPVAVAALFASSIGSVLVAGGAAHATTFGGAGTNPVTITAGGTINVVGGGTVALPAGAHDVSWAGQGGRFAYIGGDNAIYTADYDGTHIIKVAQGVAPSHTVWDVSSEAVYWTEGTGATAKVVGALANGGSLGSQRPTFDLVSAPVAPAGLGLSNPDVASDQAGSVVVQTNGQAGGAATSGIGLVSYGTNGEPTFTTVVAPDVAAKGGSQPTISADGKTVVFVRTDANGDAQLFATSLQNNAWSAPKQITWMTGDHATPIFEADNQSTADQTVAFEFANRAVPAGSSANGTYQVDVSQALAAAAPAPQLEKSVSALSGGLAVRTDNPGRVYRIAGSDRVDTAVLASRQSWRTNGAAQSDQRAQAKSVVLSRSDVFADALGGAALAAHKSGPLLLTDSKTLNAETLGEIRRVLPTSGTVYILGGTAAVSPAVQSALAKLGYTVDRIAGQDRYDTAVKIANAVDPNASDVLVATGANYPDALSAGAAAGSYSGMVVVLTNGNAMPASTDAYLQAKANSGQLHYVAAVGGAANTALKAAKWHGYDALVGSDRYQTSYLVAHEIFGAFGQIGIATGANWPDSLSGGAMMGFRQGPLLLVNPATGLSAADNALIDANRGASNWGFIYGGTNALPLRVDQQLAADIATSAGSSVGAGNSAAQHLATPNVAKG</sequence>
<dbReference type="InterPro" id="IPR051922">
    <property type="entry name" value="Bact_Sporulation_Assoc"/>
</dbReference>
<dbReference type="InterPro" id="IPR007253">
    <property type="entry name" value="Cell_wall-bd_2"/>
</dbReference>
<keyword evidence="1" id="KW-0732">Signal</keyword>
<proteinExistence type="predicted"/>
<name>A0ABS5KMT7_9ACTN</name>
<feature type="signal peptide" evidence="1">
    <location>
        <begin position="1"/>
        <end position="32"/>
    </location>
</feature>
<dbReference type="RefSeq" id="WP_212008935.1">
    <property type="nucleotide sequence ID" value="NZ_JAAFYZ010000026.1"/>
</dbReference>
<dbReference type="Proteomes" id="UP000730482">
    <property type="component" value="Unassembled WGS sequence"/>
</dbReference>
<organism evidence="2 3">
    <name type="scientific">Catenulispora pinistramenti</name>
    <dbReference type="NCBI Taxonomy" id="2705254"/>
    <lineage>
        <taxon>Bacteria</taxon>
        <taxon>Bacillati</taxon>
        <taxon>Actinomycetota</taxon>
        <taxon>Actinomycetes</taxon>
        <taxon>Catenulisporales</taxon>
        <taxon>Catenulisporaceae</taxon>
        <taxon>Catenulispora</taxon>
    </lineage>
</organism>
<dbReference type="SUPFAM" id="SSF82171">
    <property type="entry name" value="DPP6 N-terminal domain-like"/>
    <property type="match status" value="1"/>
</dbReference>
<keyword evidence="3" id="KW-1185">Reference proteome</keyword>
<feature type="chain" id="PRO_5046544131" evidence="1">
    <location>
        <begin position="33"/>
        <end position="673"/>
    </location>
</feature>
<evidence type="ECO:0000313" key="2">
    <source>
        <dbReference type="EMBL" id="MBS2547334.1"/>
    </source>
</evidence>
<dbReference type="Pfam" id="PF04122">
    <property type="entry name" value="CW_binding_2"/>
    <property type="match status" value="3"/>
</dbReference>
<accession>A0ABS5KMT7</accession>
<evidence type="ECO:0000256" key="1">
    <source>
        <dbReference type="SAM" id="SignalP"/>
    </source>
</evidence>
<gene>
    <name evidence="2" type="ORF">KGQ19_10655</name>
</gene>